<reference evidence="2 3" key="1">
    <citation type="submission" date="2021-01" db="EMBL/GenBank/DDBJ databases">
        <title>Whole genome shotgun sequence of Verrucosispora lutea NBRC 106530.</title>
        <authorList>
            <person name="Komaki H."/>
            <person name="Tamura T."/>
        </authorList>
    </citation>
    <scope>NUCLEOTIDE SEQUENCE [LARGE SCALE GENOMIC DNA]</scope>
    <source>
        <strain evidence="2 3">NBRC 106530</strain>
    </source>
</reference>
<proteinExistence type="predicted"/>
<organism evidence="2 3">
    <name type="scientific">Micromonospora lutea</name>
    <dbReference type="NCBI Taxonomy" id="419825"/>
    <lineage>
        <taxon>Bacteria</taxon>
        <taxon>Bacillati</taxon>
        <taxon>Actinomycetota</taxon>
        <taxon>Actinomycetes</taxon>
        <taxon>Micromonosporales</taxon>
        <taxon>Micromonosporaceae</taxon>
        <taxon>Micromonospora</taxon>
    </lineage>
</organism>
<comment type="caution">
    <text evidence="2">The sequence shown here is derived from an EMBL/GenBank/DDBJ whole genome shotgun (WGS) entry which is preliminary data.</text>
</comment>
<evidence type="ECO:0000313" key="3">
    <source>
        <dbReference type="Proteomes" id="UP000643165"/>
    </source>
</evidence>
<dbReference type="Pfam" id="PF19493">
    <property type="entry name" value="Trypco1"/>
    <property type="match status" value="1"/>
</dbReference>
<dbReference type="Proteomes" id="UP000643165">
    <property type="component" value="Unassembled WGS sequence"/>
</dbReference>
<protein>
    <recommendedName>
        <fullName evidence="1">Trypsin-co-occurring domain-containing protein</fullName>
    </recommendedName>
</protein>
<evidence type="ECO:0000313" key="2">
    <source>
        <dbReference type="EMBL" id="GIJ24120.1"/>
    </source>
</evidence>
<sequence length="96" mass="10120">MEPIRSGEVEFFAELLDDGGPENVSPARLLSFDGVRDTVEVIADELSRAWQQAKPTEATVEFGLSLTAKAGPLTGLIVAGDGAATFKITLVWKGGS</sequence>
<name>A0ABQ4J1T9_9ACTN</name>
<gene>
    <name evidence="2" type="ORF">Vlu01_47440</name>
</gene>
<feature type="domain" description="Trypsin-co-occurring" evidence="1">
    <location>
        <begin position="26"/>
        <end position="93"/>
    </location>
</feature>
<accession>A0ABQ4J1T9</accession>
<dbReference type="NCBIfam" id="NF041216">
    <property type="entry name" value="CU044_2847_fam"/>
    <property type="match status" value="1"/>
</dbReference>
<dbReference type="EMBL" id="BOPB01000030">
    <property type="protein sequence ID" value="GIJ24120.1"/>
    <property type="molecule type" value="Genomic_DNA"/>
</dbReference>
<keyword evidence="3" id="KW-1185">Reference proteome</keyword>
<dbReference type="InterPro" id="IPR045794">
    <property type="entry name" value="Trypco1"/>
</dbReference>
<evidence type="ECO:0000259" key="1">
    <source>
        <dbReference type="Pfam" id="PF19493"/>
    </source>
</evidence>